<gene>
    <name evidence="1" type="ORF">MCC93_19950</name>
</gene>
<protein>
    <submittedName>
        <fullName evidence="1">Uncharacterized protein</fullName>
    </submittedName>
</protein>
<dbReference type="Proteomes" id="UP000031390">
    <property type="component" value="Unassembled WGS sequence"/>
</dbReference>
<comment type="caution">
    <text evidence="1">The sequence shown here is derived from an EMBL/GenBank/DDBJ whole genome shotgun (WGS) entry which is preliminary data.</text>
</comment>
<proteinExistence type="predicted"/>
<sequence length="48" mass="5751">MHVPNLSYIKHNSKLSFPLFTEYIPCLLPEKEKNPHRQFSDDLFQFTV</sequence>
<accession>A0A0C1GMA7</accession>
<dbReference type="EMBL" id="JUFZ01000096">
    <property type="protein sequence ID" value="KIC06581.1"/>
    <property type="molecule type" value="Genomic_DNA"/>
</dbReference>
<name>A0A0C1GMA7_9NEIS</name>
<evidence type="ECO:0000313" key="2">
    <source>
        <dbReference type="Proteomes" id="UP000031390"/>
    </source>
</evidence>
<dbReference type="AlphaFoldDB" id="A0A0C1GMA7"/>
<evidence type="ECO:0000313" key="1">
    <source>
        <dbReference type="EMBL" id="KIC06581.1"/>
    </source>
</evidence>
<organism evidence="1 2">
    <name type="scientific">Morococcus cerebrosus</name>
    <dbReference type="NCBI Taxonomy" id="1056807"/>
    <lineage>
        <taxon>Bacteria</taxon>
        <taxon>Pseudomonadati</taxon>
        <taxon>Pseudomonadota</taxon>
        <taxon>Betaproteobacteria</taxon>
        <taxon>Neisseriales</taxon>
        <taxon>Neisseriaceae</taxon>
        <taxon>Morococcus</taxon>
    </lineage>
</organism>
<reference evidence="1 2" key="1">
    <citation type="submission" date="2014-12" db="EMBL/GenBank/DDBJ databases">
        <title>Genome sequence of Morococcus cerebrosus.</title>
        <authorList>
            <person name="Shin S.-K."/>
            <person name="Yi H."/>
        </authorList>
    </citation>
    <scope>NUCLEOTIDE SEQUENCE [LARGE SCALE GENOMIC DNA]</scope>
    <source>
        <strain evidence="1 2">CIP 81.93</strain>
    </source>
</reference>